<feature type="non-terminal residue" evidence="7">
    <location>
        <position position="203"/>
    </location>
</feature>
<evidence type="ECO:0000256" key="5">
    <source>
        <dbReference type="ARBA" id="ARBA00023136"/>
    </source>
</evidence>
<gene>
    <name evidence="7" type="ORF">BDY21DRAFT_275417</name>
</gene>
<comment type="subcellular location">
    <subcellularLocation>
        <location evidence="1">Membrane</location>
        <topology evidence="1">Multi-pass membrane protein</topology>
    </subcellularLocation>
</comment>
<dbReference type="Pfam" id="PF04117">
    <property type="entry name" value="Mpv17_PMP22"/>
    <property type="match status" value="1"/>
</dbReference>
<name>A0A6A6P1M7_9PEZI</name>
<evidence type="ECO:0000256" key="6">
    <source>
        <dbReference type="RuleBase" id="RU363053"/>
    </source>
</evidence>
<feature type="non-terminal residue" evidence="7">
    <location>
        <position position="1"/>
    </location>
</feature>
<organism evidence="7 8">
    <name type="scientific">Lineolata rhizophorae</name>
    <dbReference type="NCBI Taxonomy" id="578093"/>
    <lineage>
        <taxon>Eukaryota</taxon>
        <taxon>Fungi</taxon>
        <taxon>Dikarya</taxon>
        <taxon>Ascomycota</taxon>
        <taxon>Pezizomycotina</taxon>
        <taxon>Dothideomycetes</taxon>
        <taxon>Dothideomycetes incertae sedis</taxon>
        <taxon>Lineolatales</taxon>
        <taxon>Lineolataceae</taxon>
        <taxon>Lineolata</taxon>
    </lineage>
</organism>
<evidence type="ECO:0000256" key="1">
    <source>
        <dbReference type="ARBA" id="ARBA00004141"/>
    </source>
</evidence>
<dbReference type="Proteomes" id="UP000799766">
    <property type="component" value="Unassembled WGS sequence"/>
</dbReference>
<evidence type="ECO:0000256" key="2">
    <source>
        <dbReference type="ARBA" id="ARBA00006824"/>
    </source>
</evidence>
<evidence type="ECO:0000256" key="3">
    <source>
        <dbReference type="ARBA" id="ARBA00022692"/>
    </source>
</evidence>
<protein>
    <submittedName>
        <fullName evidence="7">Uncharacterized protein</fullName>
    </submittedName>
</protein>
<sequence>WLDSLSVPLRAYARANDRRPHATQVASAVVIYFAGDLGAHERAADEADEAGEGEGGARWWYSPRRALRAAAVGAVAAVPAYRWFLWLGGGALDVFPAGRAAGRAANLAAKVLVNQAVFTPVFNCYFFGMQGALAGDGPAEVLDRLRRTVPASWANSWKVWPAVTAVSFAFVPPQLRSVFAGVIAVGWQTYLSLLNQRAALAEK</sequence>
<dbReference type="AlphaFoldDB" id="A0A6A6P1M7"/>
<dbReference type="InterPro" id="IPR007248">
    <property type="entry name" value="Mpv17_PMP22"/>
</dbReference>
<evidence type="ECO:0000313" key="8">
    <source>
        <dbReference type="Proteomes" id="UP000799766"/>
    </source>
</evidence>
<dbReference type="GO" id="GO:0005739">
    <property type="term" value="C:mitochondrion"/>
    <property type="evidence" value="ECO:0007669"/>
    <property type="project" value="TreeGrafter"/>
</dbReference>
<dbReference type="OrthoDB" id="430207at2759"/>
<dbReference type="PANTHER" id="PTHR11266:SF113">
    <property type="entry name" value="MEMBRANE PROTEIN, MPV17_PMP22 FAMILY, PUTATIVE (AFU_ORTHOLOGUE AFUA_1G13840)-RELATED"/>
    <property type="match status" value="1"/>
</dbReference>
<evidence type="ECO:0000313" key="7">
    <source>
        <dbReference type="EMBL" id="KAF2457667.1"/>
    </source>
</evidence>
<keyword evidence="8" id="KW-1185">Reference proteome</keyword>
<dbReference type="GO" id="GO:0016020">
    <property type="term" value="C:membrane"/>
    <property type="evidence" value="ECO:0007669"/>
    <property type="project" value="UniProtKB-SubCell"/>
</dbReference>
<reference evidence="7" key="1">
    <citation type="journal article" date="2020" name="Stud. Mycol.">
        <title>101 Dothideomycetes genomes: a test case for predicting lifestyles and emergence of pathogens.</title>
        <authorList>
            <person name="Haridas S."/>
            <person name="Albert R."/>
            <person name="Binder M."/>
            <person name="Bloem J."/>
            <person name="Labutti K."/>
            <person name="Salamov A."/>
            <person name="Andreopoulos B."/>
            <person name="Baker S."/>
            <person name="Barry K."/>
            <person name="Bills G."/>
            <person name="Bluhm B."/>
            <person name="Cannon C."/>
            <person name="Castanera R."/>
            <person name="Culley D."/>
            <person name="Daum C."/>
            <person name="Ezra D."/>
            <person name="Gonzalez J."/>
            <person name="Henrissat B."/>
            <person name="Kuo A."/>
            <person name="Liang C."/>
            <person name="Lipzen A."/>
            <person name="Lutzoni F."/>
            <person name="Magnuson J."/>
            <person name="Mondo S."/>
            <person name="Nolan M."/>
            <person name="Ohm R."/>
            <person name="Pangilinan J."/>
            <person name="Park H.-J."/>
            <person name="Ramirez L."/>
            <person name="Alfaro M."/>
            <person name="Sun H."/>
            <person name="Tritt A."/>
            <person name="Yoshinaga Y."/>
            <person name="Zwiers L.-H."/>
            <person name="Turgeon B."/>
            <person name="Goodwin S."/>
            <person name="Spatafora J."/>
            <person name="Crous P."/>
            <person name="Grigoriev I."/>
        </authorList>
    </citation>
    <scope>NUCLEOTIDE SEQUENCE</scope>
    <source>
        <strain evidence="7">ATCC 16933</strain>
    </source>
</reference>
<comment type="similarity">
    <text evidence="2 6">Belongs to the peroxisomal membrane protein PXMP2/4 family.</text>
</comment>
<dbReference type="EMBL" id="MU001680">
    <property type="protein sequence ID" value="KAF2457667.1"/>
    <property type="molecule type" value="Genomic_DNA"/>
</dbReference>
<accession>A0A6A6P1M7</accession>
<keyword evidence="4" id="KW-1133">Transmembrane helix</keyword>
<proteinExistence type="inferred from homology"/>
<keyword evidence="5" id="KW-0472">Membrane</keyword>
<dbReference type="PANTHER" id="PTHR11266">
    <property type="entry name" value="PEROXISOMAL MEMBRANE PROTEIN 2, PXMP2 MPV17"/>
    <property type="match status" value="1"/>
</dbReference>
<keyword evidence="3" id="KW-0812">Transmembrane</keyword>
<evidence type="ECO:0000256" key="4">
    <source>
        <dbReference type="ARBA" id="ARBA00022989"/>
    </source>
</evidence>